<keyword evidence="1" id="KW-0472">Membrane</keyword>
<keyword evidence="1" id="KW-0812">Transmembrane</keyword>
<feature type="transmembrane region" description="Helical" evidence="1">
    <location>
        <begin position="139"/>
        <end position="159"/>
    </location>
</feature>
<dbReference type="EMBL" id="JACHFR010000001">
    <property type="protein sequence ID" value="MBB5218550.1"/>
    <property type="molecule type" value="Genomic_DNA"/>
</dbReference>
<dbReference type="Proteomes" id="UP000593591">
    <property type="component" value="Chromosome"/>
</dbReference>
<accession>A0A840SCU7</accession>
<evidence type="ECO:0000313" key="5">
    <source>
        <dbReference type="Proteomes" id="UP000593591"/>
    </source>
</evidence>
<dbReference type="KEGG" id="trc:DYE49_04555"/>
<feature type="transmembrane region" description="Helical" evidence="1">
    <location>
        <begin position="6"/>
        <end position="22"/>
    </location>
</feature>
<reference evidence="2 4" key="2">
    <citation type="submission" date="2020-08" db="EMBL/GenBank/DDBJ databases">
        <title>Genomic Encyclopedia of Type Strains, Phase IV (KMG-IV): sequencing the most valuable type-strain genomes for metagenomic binning, comparative biology and taxonomic classification.</title>
        <authorList>
            <person name="Goeker M."/>
        </authorList>
    </citation>
    <scope>NUCLEOTIDE SEQUENCE [LARGE SCALE GENOMIC DNA]</scope>
    <source>
        <strain evidence="2 4">DSM 103679</strain>
    </source>
</reference>
<keyword evidence="1" id="KW-1133">Transmembrane helix</keyword>
<feature type="transmembrane region" description="Helical" evidence="1">
    <location>
        <begin position="70"/>
        <end position="91"/>
    </location>
</feature>
<reference evidence="3 5" key="1">
    <citation type="submission" date="2018-08" db="EMBL/GenBank/DDBJ databases">
        <title>The first complete genome of Treponema rectale (CHPAT), a commensal spirochete of the bovine rectum.</title>
        <authorList>
            <person name="Staton G.J."/>
            <person name="Clegg S.R."/>
            <person name="Carter S.D."/>
            <person name="Radford A.D."/>
            <person name="Darby A."/>
            <person name="Hall N."/>
            <person name="Birtles R.J."/>
            <person name="Evans N.J."/>
        </authorList>
    </citation>
    <scope>NUCLEOTIDE SEQUENCE [LARGE SCALE GENOMIC DNA]</scope>
    <source>
        <strain evidence="3 5">CHPA</strain>
    </source>
</reference>
<name>A0A840SCU7_9SPIR</name>
<keyword evidence="4" id="KW-1185">Reference proteome</keyword>
<dbReference type="EMBL" id="CP031517">
    <property type="protein sequence ID" value="QOS39767.1"/>
    <property type="molecule type" value="Genomic_DNA"/>
</dbReference>
<sequence>MVQFYLLSVVFNLITAFILIYGKNFADSTIMGAESSVDDLEENDKDADLTNGVDNAEIHIPGLDNGTFRLVVGILTVFVGLIKFISAYNGIPVLGDLLPSAVGIFSGLSLLVEYYYVSASEPELIPDSVKAVFLDSRKYIGIGCFAVAVLHFIMPGIIIF</sequence>
<gene>
    <name evidence="3" type="ORF">DYE49_04555</name>
    <name evidence="2" type="ORF">HNP77_000894</name>
</gene>
<evidence type="ECO:0000256" key="1">
    <source>
        <dbReference type="SAM" id="Phobius"/>
    </source>
</evidence>
<evidence type="ECO:0000313" key="2">
    <source>
        <dbReference type="EMBL" id="MBB5218550.1"/>
    </source>
</evidence>
<feature type="transmembrane region" description="Helical" evidence="1">
    <location>
        <begin position="97"/>
        <end position="118"/>
    </location>
</feature>
<proteinExistence type="predicted"/>
<evidence type="ECO:0000313" key="4">
    <source>
        <dbReference type="Proteomes" id="UP000578697"/>
    </source>
</evidence>
<protein>
    <submittedName>
        <fullName evidence="2">Uncharacterized protein</fullName>
    </submittedName>
</protein>
<dbReference type="AlphaFoldDB" id="A0A840SCU7"/>
<dbReference type="Proteomes" id="UP000578697">
    <property type="component" value="Unassembled WGS sequence"/>
</dbReference>
<evidence type="ECO:0000313" key="3">
    <source>
        <dbReference type="EMBL" id="QOS39767.1"/>
    </source>
</evidence>
<organism evidence="2 4">
    <name type="scientific">Treponema rectale</name>
    <dbReference type="NCBI Taxonomy" id="744512"/>
    <lineage>
        <taxon>Bacteria</taxon>
        <taxon>Pseudomonadati</taxon>
        <taxon>Spirochaetota</taxon>
        <taxon>Spirochaetia</taxon>
        <taxon>Spirochaetales</taxon>
        <taxon>Treponemataceae</taxon>
        <taxon>Treponema</taxon>
    </lineage>
</organism>
<dbReference type="RefSeq" id="WP_184651964.1">
    <property type="nucleotide sequence ID" value="NZ_JACHFR010000001.1"/>
</dbReference>